<keyword evidence="2" id="KW-1185">Reference proteome</keyword>
<sequence>MMKRIFLVLFSVVSVHIFSQDEKTNREILDSINHQRWKAVSLNLDSLAKPAIEDVPTKFQDTIFLPPTIQLPEPSQELPITPFSLNHFKESKKWYFHGQNNVVFNQASFSNWYSGGINNIGVLGKINYNLSYRNKKHFLENILELKYGWIASEGQASRKTEDYINLALNYGYDVGKNFYISSGFKFVSQFAPGFNYTETPEPSYYDRISNFLAPGYLNAGVGLSYNPNENFQVIFRPVNGKFTFVMDPMLQKAGKYGLERDGQSFRQELGAMMNVIYRWKIYKDIILDNQVNLFSNYVEHAERVDIAYKGALTLRFNKFISTLVTLDLSYDHDQIRALQRKQTLGIGFSYNLGVKHEAEIKKKAIKPYVAP</sequence>
<proteinExistence type="predicted"/>
<comment type="caution">
    <text evidence="1">The sequence shown here is derived from an EMBL/GenBank/DDBJ whole genome shotgun (WGS) entry which is preliminary data.</text>
</comment>
<protein>
    <submittedName>
        <fullName evidence="1">DUF3078 domain-containing protein</fullName>
    </submittedName>
</protein>
<name>A0A368N0A2_9FLAO</name>
<evidence type="ECO:0000313" key="1">
    <source>
        <dbReference type="EMBL" id="RCU43513.1"/>
    </source>
</evidence>
<organism evidence="1 2">
    <name type="scientific">Chryseobacterium lacus</name>
    <dbReference type="NCBI Taxonomy" id="2058346"/>
    <lineage>
        <taxon>Bacteria</taxon>
        <taxon>Pseudomonadati</taxon>
        <taxon>Bacteroidota</taxon>
        <taxon>Flavobacteriia</taxon>
        <taxon>Flavobacteriales</taxon>
        <taxon>Weeksellaceae</taxon>
        <taxon>Chryseobacterium group</taxon>
        <taxon>Chryseobacterium</taxon>
    </lineage>
</organism>
<dbReference type="InterPro" id="IPR021428">
    <property type="entry name" value="DUF3078"/>
</dbReference>
<dbReference type="Proteomes" id="UP000252172">
    <property type="component" value="Unassembled WGS sequence"/>
</dbReference>
<dbReference type="RefSeq" id="WP_114303366.1">
    <property type="nucleotide sequence ID" value="NZ_QPIE01000003.1"/>
</dbReference>
<dbReference type="Pfam" id="PF11276">
    <property type="entry name" value="DUF3078"/>
    <property type="match status" value="1"/>
</dbReference>
<dbReference type="AlphaFoldDB" id="A0A368N0A2"/>
<evidence type="ECO:0000313" key="2">
    <source>
        <dbReference type="Proteomes" id="UP000252172"/>
    </source>
</evidence>
<accession>A0A368N0A2</accession>
<dbReference type="EMBL" id="QPIE01000003">
    <property type="protein sequence ID" value="RCU43513.1"/>
    <property type="molecule type" value="Genomic_DNA"/>
</dbReference>
<reference evidence="1 2" key="1">
    <citation type="submission" date="2018-07" db="EMBL/GenBank/DDBJ databases">
        <title>Chryseobacterium lacus sp. nov., isolated from lake water.</title>
        <authorList>
            <person name="Li C.-M."/>
        </authorList>
    </citation>
    <scope>NUCLEOTIDE SEQUENCE [LARGE SCALE GENOMIC DNA]</scope>
    <source>
        <strain evidence="1 2">YLOS41</strain>
    </source>
</reference>
<dbReference type="OrthoDB" id="1495718at2"/>
<gene>
    <name evidence="1" type="ORF">DQ356_04950</name>
</gene>